<evidence type="ECO:0000313" key="4">
    <source>
        <dbReference type="EMBL" id="GJT85333.1"/>
    </source>
</evidence>
<dbReference type="EMBL" id="BQNB010011494">
    <property type="protein sequence ID" value="GJS91296.1"/>
    <property type="molecule type" value="Genomic_DNA"/>
</dbReference>
<gene>
    <name evidence="3" type="ORF">Tco_0773932</name>
    <name evidence="4" type="ORF">Tco_1067050</name>
</gene>
<accession>A0ABQ4ZP59</accession>
<evidence type="ECO:0000313" key="5">
    <source>
        <dbReference type="Proteomes" id="UP001151760"/>
    </source>
</evidence>
<sequence length="178" mass="19982">MLKEAKLGRDATYGRGSGNEAGRRFTNTNLDAKEMILKALEDNFSELRQTNQYAEALSSIPGIVDQYLANKMQEAVDVAVQLKYDRIREESNTANQQFLDSMTDGMKKNYQETSQKGKSPKLLKKSRIRRKTTTTGSKTHKQSASQSAPVEETMQTTDVFEAPAHQEFVELVSLINQA</sequence>
<evidence type="ECO:0000256" key="2">
    <source>
        <dbReference type="SAM" id="MobiDB-lite"/>
    </source>
</evidence>
<organism evidence="3 5">
    <name type="scientific">Tanacetum coccineum</name>
    <dbReference type="NCBI Taxonomy" id="301880"/>
    <lineage>
        <taxon>Eukaryota</taxon>
        <taxon>Viridiplantae</taxon>
        <taxon>Streptophyta</taxon>
        <taxon>Embryophyta</taxon>
        <taxon>Tracheophyta</taxon>
        <taxon>Spermatophyta</taxon>
        <taxon>Magnoliopsida</taxon>
        <taxon>eudicotyledons</taxon>
        <taxon>Gunneridae</taxon>
        <taxon>Pentapetalae</taxon>
        <taxon>asterids</taxon>
        <taxon>campanulids</taxon>
        <taxon>Asterales</taxon>
        <taxon>Asteraceae</taxon>
        <taxon>Asteroideae</taxon>
        <taxon>Anthemideae</taxon>
        <taxon>Anthemidinae</taxon>
        <taxon>Tanacetum</taxon>
    </lineage>
</organism>
<comment type="caution">
    <text evidence="3">The sequence shown here is derived from an EMBL/GenBank/DDBJ whole genome shotgun (WGS) entry which is preliminary data.</text>
</comment>
<feature type="compositionally biased region" description="Basic residues" evidence="2">
    <location>
        <begin position="118"/>
        <end position="132"/>
    </location>
</feature>
<feature type="region of interest" description="Disordered" evidence="2">
    <location>
        <begin position="110"/>
        <end position="152"/>
    </location>
</feature>
<evidence type="ECO:0000256" key="1">
    <source>
        <dbReference type="SAM" id="Coils"/>
    </source>
</evidence>
<proteinExistence type="predicted"/>
<feature type="region of interest" description="Disordered" evidence="2">
    <location>
        <begin position="1"/>
        <end position="26"/>
    </location>
</feature>
<keyword evidence="5" id="KW-1185">Reference proteome</keyword>
<feature type="coiled-coil region" evidence="1">
    <location>
        <begin position="30"/>
        <end position="57"/>
    </location>
</feature>
<protein>
    <submittedName>
        <fullName evidence="3">Uncharacterized protein</fullName>
    </submittedName>
</protein>
<dbReference type="EMBL" id="BQNB010019440">
    <property type="protein sequence ID" value="GJT85333.1"/>
    <property type="molecule type" value="Genomic_DNA"/>
</dbReference>
<evidence type="ECO:0000313" key="3">
    <source>
        <dbReference type="EMBL" id="GJS91296.1"/>
    </source>
</evidence>
<keyword evidence="1" id="KW-0175">Coiled coil</keyword>
<dbReference type="Proteomes" id="UP001151760">
    <property type="component" value="Unassembled WGS sequence"/>
</dbReference>
<feature type="compositionally biased region" description="Polar residues" evidence="2">
    <location>
        <begin position="142"/>
        <end position="152"/>
    </location>
</feature>
<name>A0ABQ4ZP59_9ASTR</name>
<reference evidence="3" key="1">
    <citation type="journal article" date="2022" name="Int. J. Mol. Sci.">
        <title>Draft Genome of Tanacetum Coccineum: Genomic Comparison of Closely Related Tanacetum-Family Plants.</title>
        <authorList>
            <person name="Yamashiro T."/>
            <person name="Shiraishi A."/>
            <person name="Nakayama K."/>
            <person name="Satake H."/>
        </authorList>
    </citation>
    <scope>NUCLEOTIDE SEQUENCE</scope>
</reference>
<reference evidence="3" key="2">
    <citation type="submission" date="2022-01" db="EMBL/GenBank/DDBJ databases">
        <authorList>
            <person name="Yamashiro T."/>
            <person name="Shiraishi A."/>
            <person name="Satake H."/>
            <person name="Nakayama K."/>
        </authorList>
    </citation>
    <scope>NUCLEOTIDE SEQUENCE</scope>
</reference>